<keyword evidence="2" id="KW-1185">Reference proteome</keyword>
<dbReference type="EMBL" id="CAEY01001958">
    <property type="status" value="NOT_ANNOTATED_CDS"/>
    <property type="molecule type" value="Genomic_DNA"/>
</dbReference>
<reference evidence="2" key="1">
    <citation type="submission" date="2011-08" db="EMBL/GenBank/DDBJ databases">
        <authorList>
            <person name="Rombauts S."/>
        </authorList>
    </citation>
    <scope>NUCLEOTIDE SEQUENCE</scope>
    <source>
        <strain evidence="2">London</strain>
    </source>
</reference>
<dbReference type="HOGENOM" id="CLU_3160582_0_0_1"/>
<evidence type="ECO:0000313" key="1">
    <source>
        <dbReference type="EnsemblMetazoa" id="tetur08g06630.1"/>
    </source>
</evidence>
<evidence type="ECO:0000313" key="2">
    <source>
        <dbReference type="Proteomes" id="UP000015104"/>
    </source>
</evidence>
<name>T1KC75_TETUR</name>
<reference evidence="1" key="2">
    <citation type="submission" date="2015-06" db="UniProtKB">
        <authorList>
            <consortium name="EnsemblMetazoa"/>
        </authorList>
    </citation>
    <scope>IDENTIFICATION</scope>
</reference>
<proteinExistence type="predicted"/>
<sequence length="48" mass="5454">MYHAQILALDRGEKSGPIQAQAQVQRQQSCHYKDKTIRITNLTINTGK</sequence>
<protein>
    <submittedName>
        <fullName evidence="1">Uncharacterized protein</fullName>
    </submittedName>
</protein>
<dbReference type="EnsemblMetazoa" id="tetur08g06630.1">
    <property type="protein sequence ID" value="tetur08g06630.1"/>
    <property type="gene ID" value="tetur08g06630"/>
</dbReference>
<accession>T1KC75</accession>
<dbReference type="AlphaFoldDB" id="T1KC75"/>
<organism evidence="1 2">
    <name type="scientific">Tetranychus urticae</name>
    <name type="common">Two-spotted spider mite</name>
    <dbReference type="NCBI Taxonomy" id="32264"/>
    <lineage>
        <taxon>Eukaryota</taxon>
        <taxon>Metazoa</taxon>
        <taxon>Ecdysozoa</taxon>
        <taxon>Arthropoda</taxon>
        <taxon>Chelicerata</taxon>
        <taxon>Arachnida</taxon>
        <taxon>Acari</taxon>
        <taxon>Acariformes</taxon>
        <taxon>Trombidiformes</taxon>
        <taxon>Prostigmata</taxon>
        <taxon>Eleutherengona</taxon>
        <taxon>Raphignathae</taxon>
        <taxon>Tetranychoidea</taxon>
        <taxon>Tetranychidae</taxon>
        <taxon>Tetranychus</taxon>
    </lineage>
</organism>
<dbReference type="Proteomes" id="UP000015104">
    <property type="component" value="Unassembled WGS sequence"/>
</dbReference>